<keyword evidence="7" id="KW-0732">Signal</keyword>
<dbReference type="GO" id="GO:0005199">
    <property type="term" value="F:structural constituent of cell wall"/>
    <property type="evidence" value="ECO:0007669"/>
    <property type="project" value="InterPro"/>
</dbReference>
<accession>A0AAD6YR04</accession>
<dbReference type="SMART" id="SM00075">
    <property type="entry name" value="HYDRO"/>
    <property type="match status" value="1"/>
</dbReference>
<comment type="caution">
    <text evidence="8">The sequence shown here is derived from an EMBL/GenBank/DDBJ whole genome shotgun (WGS) entry which is preliminary data.</text>
</comment>
<dbReference type="Proteomes" id="UP001219525">
    <property type="component" value="Unassembled WGS sequence"/>
</dbReference>
<comment type="similarity">
    <text evidence="2 7">Belongs to the fungal hydrophobin family.</text>
</comment>
<evidence type="ECO:0000256" key="3">
    <source>
        <dbReference type="ARBA" id="ARBA00022512"/>
    </source>
</evidence>
<dbReference type="EMBL" id="JARJCW010000003">
    <property type="protein sequence ID" value="KAJ7227014.1"/>
    <property type="molecule type" value="Genomic_DNA"/>
</dbReference>
<dbReference type="InterPro" id="IPR001338">
    <property type="entry name" value="Class_I_Hydrophobin"/>
</dbReference>
<name>A0AAD6YR04_9AGAR</name>
<evidence type="ECO:0000256" key="6">
    <source>
        <dbReference type="ARBA" id="ARBA00093546"/>
    </source>
</evidence>
<feature type="chain" id="PRO_5041768520" description="Hydrophobin" evidence="7">
    <location>
        <begin position="20"/>
        <end position="102"/>
    </location>
</feature>
<dbReference type="Pfam" id="PF01185">
    <property type="entry name" value="Hydrophobin"/>
    <property type="match status" value="1"/>
</dbReference>
<feature type="signal peptide" evidence="7">
    <location>
        <begin position="1"/>
        <end position="19"/>
    </location>
</feature>
<sequence>MLSKLSLLATSLLVTVAVANYPPAPPGTINQCCATVGSKSNPVIAELAALLGVDISGILSNLGVGCTPITVLGNTCSNTAVNCNADQLGHGLINIGCVPITF</sequence>
<comment type="subcellular location">
    <subcellularLocation>
        <location evidence="1 7">Secreted</location>
        <location evidence="1 7">Cell wall</location>
    </subcellularLocation>
</comment>
<keyword evidence="4 7" id="KW-0964">Secreted</keyword>
<dbReference type="AlphaFoldDB" id="A0AAD6YR04"/>
<organism evidence="8 9">
    <name type="scientific">Mycena pura</name>
    <dbReference type="NCBI Taxonomy" id="153505"/>
    <lineage>
        <taxon>Eukaryota</taxon>
        <taxon>Fungi</taxon>
        <taxon>Dikarya</taxon>
        <taxon>Basidiomycota</taxon>
        <taxon>Agaricomycotina</taxon>
        <taxon>Agaricomycetes</taxon>
        <taxon>Agaricomycetidae</taxon>
        <taxon>Agaricales</taxon>
        <taxon>Marasmiineae</taxon>
        <taxon>Mycenaceae</taxon>
        <taxon>Mycena</taxon>
    </lineage>
</organism>
<reference evidence="8" key="1">
    <citation type="submission" date="2023-03" db="EMBL/GenBank/DDBJ databases">
        <title>Massive genome expansion in bonnet fungi (Mycena s.s.) driven by repeated elements and novel gene families across ecological guilds.</title>
        <authorList>
            <consortium name="Lawrence Berkeley National Laboratory"/>
            <person name="Harder C.B."/>
            <person name="Miyauchi S."/>
            <person name="Viragh M."/>
            <person name="Kuo A."/>
            <person name="Thoen E."/>
            <person name="Andreopoulos B."/>
            <person name="Lu D."/>
            <person name="Skrede I."/>
            <person name="Drula E."/>
            <person name="Henrissat B."/>
            <person name="Morin E."/>
            <person name="Kohler A."/>
            <person name="Barry K."/>
            <person name="LaButti K."/>
            <person name="Morin E."/>
            <person name="Salamov A."/>
            <person name="Lipzen A."/>
            <person name="Mereny Z."/>
            <person name="Hegedus B."/>
            <person name="Baldrian P."/>
            <person name="Stursova M."/>
            <person name="Weitz H."/>
            <person name="Taylor A."/>
            <person name="Grigoriev I.V."/>
            <person name="Nagy L.G."/>
            <person name="Martin F."/>
            <person name="Kauserud H."/>
        </authorList>
    </citation>
    <scope>NUCLEOTIDE SEQUENCE</scope>
    <source>
        <strain evidence="8">9144</strain>
    </source>
</reference>
<keyword evidence="3 7" id="KW-0134">Cell wall</keyword>
<evidence type="ECO:0000313" key="8">
    <source>
        <dbReference type="EMBL" id="KAJ7227014.1"/>
    </source>
</evidence>
<proteinExistence type="inferred from homology"/>
<keyword evidence="5 7" id="KW-1015">Disulfide bond</keyword>
<protein>
    <recommendedName>
        <fullName evidence="7">Hydrophobin</fullName>
    </recommendedName>
</protein>
<dbReference type="GO" id="GO:0009277">
    <property type="term" value="C:fungal-type cell wall"/>
    <property type="evidence" value="ECO:0007669"/>
    <property type="project" value="InterPro"/>
</dbReference>
<keyword evidence="9" id="KW-1185">Reference proteome</keyword>
<evidence type="ECO:0000256" key="2">
    <source>
        <dbReference type="ARBA" id="ARBA00010446"/>
    </source>
</evidence>
<evidence type="ECO:0000256" key="7">
    <source>
        <dbReference type="RuleBase" id="RU365009"/>
    </source>
</evidence>
<dbReference type="CDD" id="cd23507">
    <property type="entry name" value="hydrophobin_I"/>
    <property type="match status" value="1"/>
</dbReference>
<evidence type="ECO:0000256" key="1">
    <source>
        <dbReference type="ARBA" id="ARBA00004191"/>
    </source>
</evidence>
<evidence type="ECO:0000256" key="4">
    <source>
        <dbReference type="ARBA" id="ARBA00022525"/>
    </source>
</evidence>
<comment type="subunit">
    <text evidence="6">Self-assembles to form functional amyloid fibrils called rodlets. Self-assembly into fibrillar rodlets occurs spontaneously at hydrophobic:hydrophilic interfaces and the rodlets further associate laterally to form amphipathic monolayers.</text>
</comment>
<gene>
    <name evidence="8" type="ORF">GGX14DRAFT_627832</name>
</gene>
<evidence type="ECO:0000256" key="5">
    <source>
        <dbReference type="ARBA" id="ARBA00023157"/>
    </source>
</evidence>
<evidence type="ECO:0000313" key="9">
    <source>
        <dbReference type="Proteomes" id="UP001219525"/>
    </source>
</evidence>